<keyword evidence="6" id="KW-0630">Potassium</keyword>
<feature type="transmembrane region" description="Helical" evidence="11">
    <location>
        <begin position="325"/>
        <end position="345"/>
    </location>
</feature>
<dbReference type="PANTHER" id="PTHR46157:SF4">
    <property type="entry name" value="K(+) EFFLUX ANTIPORTER 3, CHLOROPLASTIC"/>
    <property type="match status" value="1"/>
</dbReference>
<keyword evidence="5 11" id="KW-0812">Transmembrane</keyword>
<comment type="caution">
    <text evidence="14">The sequence shown here is derived from an EMBL/GenBank/DDBJ whole genome shotgun (WGS) entry which is preliminary data.</text>
</comment>
<evidence type="ECO:0000256" key="4">
    <source>
        <dbReference type="ARBA" id="ARBA00022538"/>
    </source>
</evidence>
<evidence type="ECO:0000256" key="2">
    <source>
        <dbReference type="ARBA" id="ARBA00022448"/>
    </source>
</evidence>
<keyword evidence="3" id="KW-0050">Antiport</keyword>
<keyword evidence="9 11" id="KW-0472">Membrane</keyword>
<dbReference type="GO" id="GO:0005886">
    <property type="term" value="C:plasma membrane"/>
    <property type="evidence" value="ECO:0007669"/>
    <property type="project" value="TreeGrafter"/>
</dbReference>
<keyword evidence="15" id="KW-1185">Reference proteome</keyword>
<evidence type="ECO:0000256" key="3">
    <source>
        <dbReference type="ARBA" id="ARBA00022449"/>
    </source>
</evidence>
<dbReference type="Proteomes" id="UP001296776">
    <property type="component" value="Unassembled WGS sequence"/>
</dbReference>
<dbReference type="GO" id="GO:0015297">
    <property type="term" value="F:antiporter activity"/>
    <property type="evidence" value="ECO:0007669"/>
    <property type="project" value="UniProtKB-KW"/>
</dbReference>
<dbReference type="SUPFAM" id="SSF116726">
    <property type="entry name" value="TrkA C-terminal domain-like"/>
    <property type="match status" value="1"/>
</dbReference>
<dbReference type="GO" id="GO:1902600">
    <property type="term" value="P:proton transmembrane transport"/>
    <property type="evidence" value="ECO:0007669"/>
    <property type="project" value="InterPro"/>
</dbReference>
<dbReference type="Pfam" id="PF02254">
    <property type="entry name" value="TrkA_N"/>
    <property type="match status" value="1"/>
</dbReference>
<protein>
    <recommendedName>
        <fullName evidence="16">Potassium transporter</fullName>
    </recommendedName>
</protein>
<dbReference type="SUPFAM" id="SSF51735">
    <property type="entry name" value="NAD(P)-binding Rossmann-fold domains"/>
    <property type="match status" value="1"/>
</dbReference>
<dbReference type="PROSITE" id="PS51202">
    <property type="entry name" value="RCK_C"/>
    <property type="match status" value="1"/>
</dbReference>
<dbReference type="EMBL" id="NRSJ01000016">
    <property type="protein sequence ID" value="MBK1704943.1"/>
    <property type="molecule type" value="Genomic_DNA"/>
</dbReference>
<dbReference type="RefSeq" id="WP_200346156.1">
    <property type="nucleotide sequence ID" value="NZ_NRSJ01000016.1"/>
</dbReference>
<feature type="transmembrane region" description="Helical" evidence="11">
    <location>
        <begin position="31"/>
        <end position="49"/>
    </location>
</feature>
<reference evidence="14" key="1">
    <citation type="submission" date="2017-08" db="EMBL/GenBank/DDBJ databases">
        <authorList>
            <person name="Imhoff J.F."/>
            <person name="Rahn T."/>
            <person name="Kuenzel S."/>
            <person name="Neulinger S.C."/>
        </authorList>
    </citation>
    <scope>NUCLEOTIDE SEQUENCE</scope>
    <source>
        <strain evidence="14">DSM 11080</strain>
    </source>
</reference>
<dbReference type="PROSITE" id="PS51201">
    <property type="entry name" value="RCK_N"/>
    <property type="match status" value="1"/>
</dbReference>
<evidence type="ECO:0008006" key="16">
    <source>
        <dbReference type="Google" id="ProtNLM"/>
    </source>
</evidence>
<evidence type="ECO:0000256" key="9">
    <source>
        <dbReference type="ARBA" id="ARBA00023136"/>
    </source>
</evidence>
<feature type="transmembrane region" description="Helical" evidence="11">
    <location>
        <begin position="55"/>
        <end position="74"/>
    </location>
</feature>
<dbReference type="GO" id="GO:0006813">
    <property type="term" value="P:potassium ion transport"/>
    <property type="evidence" value="ECO:0007669"/>
    <property type="project" value="UniProtKB-KW"/>
</dbReference>
<evidence type="ECO:0000259" key="13">
    <source>
        <dbReference type="PROSITE" id="PS51202"/>
    </source>
</evidence>
<proteinExistence type="predicted"/>
<dbReference type="Pfam" id="PF00999">
    <property type="entry name" value="Na_H_Exchanger"/>
    <property type="match status" value="1"/>
</dbReference>
<evidence type="ECO:0000256" key="8">
    <source>
        <dbReference type="ARBA" id="ARBA00023065"/>
    </source>
</evidence>
<feature type="transmembrane region" description="Helical" evidence="11">
    <location>
        <begin position="297"/>
        <end position="319"/>
    </location>
</feature>
<name>A0AAJ0XA52_9GAMM</name>
<evidence type="ECO:0000313" key="15">
    <source>
        <dbReference type="Proteomes" id="UP001296776"/>
    </source>
</evidence>
<feature type="transmembrane region" description="Helical" evidence="11">
    <location>
        <begin position="86"/>
        <end position="108"/>
    </location>
</feature>
<sequence length="667" mass="69724">MVEPLLENVLILLAVGVLAVALCRQLGLSPVLGYLATGILTGPHALGLLPDSAETRFLAELGVVLLLFTIGVEFSVSRLLALRRLVFGLGGAQIGLTALVLGGALWWWRDDVAGAGALAVGAALAMSSTAIVLKQLAEQLELAAPHGRLVVAVLLFQDLAAIGLLAALPALTEADGAALGGLSGRVLVAATTLVAMIVLGRRLLPAILHWVAATRSLELFMLTTLLLALSAALLSELVGLSPALGAFMAGMLLGETPFRHQVEADIRPFRDLMLGLFFATIGMQLDLALLASELLWLLPALFGLILVKAALVAGLAAFFGQSGEIAWRGALCLAQGGELGLLLLASALERELIPAAVGQSMLALLVLSMAAAPLLVRFNGLIAARLTGRRKSEANAAPEAQLADEGAELSGHVLICGFGDRGQNLAAVLAREGIATLALDLDPERVRQARSAGAKVAYGDCTRPGILRAAGLDRAAALAVTCRDGDRLARTLLQLQQQGDLPPVLIRTTGAEHDADLRAIGADLYPERLESSLQFTQQLLLLLGLPHSRVEAAVERVRLEHYAPLRAVFGDSGDGRGLSDGDDESGADREGPQMHAVTLQRNSPAVGKTPEQLGFASVGVELLDVRRGGIRVPGALLDTELRGGDVLVLQGPRRALEQVIARILDGP</sequence>
<accession>A0AAJ0XA52</accession>
<evidence type="ECO:0000256" key="11">
    <source>
        <dbReference type="SAM" id="Phobius"/>
    </source>
</evidence>
<feature type="transmembrane region" description="Helical" evidence="11">
    <location>
        <begin position="177"/>
        <end position="199"/>
    </location>
</feature>
<evidence type="ECO:0000256" key="10">
    <source>
        <dbReference type="SAM" id="MobiDB-lite"/>
    </source>
</evidence>
<dbReference type="InterPro" id="IPR006153">
    <property type="entry name" value="Cation/H_exchanger_TM"/>
</dbReference>
<evidence type="ECO:0000256" key="7">
    <source>
        <dbReference type="ARBA" id="ARBA00022989"/>
    </source>
</evidence>
<evidence type="ECO:0000259" key="12">
    <source>
        <dbReference type="PROSITE" id="PS51201"/>
    </source>
</evidence>
<feature type="transmembrane region" description="Helical" evidence="11">
    <location>
        <begin position="352"/>
        <end position="376"/>
    </location>
</feature>
<keyword evidence="8" id="KW-0406">Ion transport</keyword>
<dbReference type="InterPro" id="IPR003148">
    <property type="entry name" value="RCK_N"/>
</dbReference>
<evidence type="ECO:0000256" key="1">
    <source>
        <dbReference type="ARBA" id="ARBA00004141"/>
    </source>
</evidence>
<dbReference type="InterPro" id="IPR006037">
    <property type="entry name" value="RCK_C"/>
</dbReference>
<dbReference type="Gene3D" id="3.40.50.720">
    <property type="entry name" value="NAD(P)-binding Rossmann-like Domain"/>
    <property type="match status" value="1"/>
</dbReference>
<dbReference type="Pfam" id="PF02080">
    <property type="entry name" value="TrkA_C"/>
    <property type="match status" value="1"/>
</dbReference>
<keyword evidence="2" id="KW-0813">Transport</keyword>
<dbReference type="InterPro" id="IPR036721">
    <property type="entry name" value="RCK_C_sf"/>
</dbReference>
<feature type="transmembrane region" description="Helical" evidence="11">
    <location>
        <begin position="219"/>
        <end position="252"/>
    </location>
</feature>
<evidence type="ECO:0000256" key="5">
    <source>
        <dbReference type="ARBA" id="ARBA00022692"/>
    </source>
</evidence>
<feature type="transmembrane region" description="Helical" evidence="11">
    <location>
        <begin position="149"/>
        <end position="171"/>
    </location>
</feature>
<dbReference type="GO" id="GO:0008324">
    <property type="term" value="F:monoatomic cation transmembrane transporter activity"/>
    <property type="evidence" value="ECO:0007669"/>
    <property type="project" value="InterPro"/>
</dbReference>
<feature type="domain" description="RCK N-terminal" evidence="12">
    <location>
        <begin position="410"/>
        <end position="530"/>
    </location>
</feature>
<feature type="domain" description="RCK C-terminal" evidence="13">
    <location>
        <begin position="581"/>
        <end position="665"/>
    </location>
</feature>
<reference evidence="14" key="2">
    <citation type="journal article" date="2020" name="Microorganisms">
        <title>Osmotic Adaptation and Compatible Solute Biosynthesis of Phototrophic Bacteria as Revealed from Genome Analyses.</title>
        <authorList>
            <person name="Imhoff J.F."/>
            <person name="Rahn T."/>
            <person name="Kunzel S."/>
            <person name="Keller A."/>
            <person name="Neulinger S.C."/>
        </authorList>
    </citation>
    <scope>NUCLEOTIDE SEQUENCE</scope>
    <source>
        <strain evidence="14">DSM 11080</strain>
    </source>
</reference>
<evidence type="ECO:0000313" key="14">
    <source>
        <dbReference type="EMBL" id="MBK1704943.1"/>
    </source>
</evidence>
<gene>
    <name evidence="14" type="ORF">CKO40_10435</name>
</gene>
<keyword evidence="7 11" id="KW-1133">Transmembrane helix</keyword>
<dbReference type="Gene3D" id="3.30.70.1450">
    <property type="entry name" value="Regulator of K+ conductance, C-terminal domain"/>
    <property type="match status" value="1"/>
</dbReference>
<dbReference type="AlphaFoldDB" id="A0AAJ0XA52"/>
<keyword evidence="4" id="KW-0633">Potassium transport</keyword>
<dbReference type="PANTHER" id="PTHR46157">
    <property type="entry name" value="K(+) EFFLUX ANTIPORTER 3, CHLOROPLASTIC"/>
    <property type="match status" value="1"/>
</dbReference>
<organism evidence="14 15">
    <name type="scientific">Halochromatium glycolicum</name>
    <dbReference type="NCBI Taxonomy" id="85075"/>
    <lineage>
        <taxon>Bacteria</taxon>
        <taxon>Pseudomonadati</taxon>
        <taxon>Pseudomonadota</taxon>
        <taxon>Gammaproteobacteria</taxon>
        <taxon>Chromatiales</taxon>
        <taxon>Chromatiaceae</taxon>
        <taxon>Halochromatium</taxon>
    </lineage>
</organism>
<dbReference type="InterPro" id="IPR036291">
    <property type="entry name" value="NAD(P)-bd_dom_sf"/>
</dbReference>
<evidence type="ECO:0000256" key="6">
    <source>
        <dbReference type="ARBA" id="ARBA00022958"/>
    </source>
</evidence>
<dbReference type="InterPro" id="IPR038770">
    <property type="entry name" value="Na+/solute_symporter_sf"/>
</dbReference>
<comment type="subcellular location">
    <subcellularLocation>
        <location evidence="1">Membrane</location>
        <topology evidence="1">Multi-pass membrane protein</topology>
    </subcellularLocation>
</comment>
<feature type="transmembrane region" description="Helical" evidence="11">
    <location>
        <begin position="114"/>
        <end position="137"/>
    </location>
</feature>
<feature type="transmembrane region" description="Helical" evidence="11">
    <location>
        <begin position="6"/>
        <end position="24"/>
    </location>
</feature>
<dbReference type="Gene3D" id="1.20.1530.20">
    <property type="match status" value="1"/>
</dbReference>
<feature type="region of interest" description="Disordered" evidence="10">
    <location>
        <begin position="573"/>
        <end position="592"/>
    </location>
</feature>